<feature type="transmembrane region" description="Helical" evidence="2">
    <location>
        <begin position="129"/>
        <end position="148"/>
    </location>
</feature>
<evidence type="ECO:0000259" key="3">
    <source>
        <dbReference type="Pfam" id="PF00892"/>
    </source>
</evidence>
<dbReference type="Pfam" id="PF00892">
    <property type="entry name" value="EamA"/>
    <property type="match status" value="2"/>
</dbReference>
<feature type="domain" description="EamA" evidence="3">
    <location>
        <begin position="11"/>
        <end position="146"/>
    </location>
</feature>
<evidence type="ECO:0000256" key="2">
    <source>
        <dbReference type="SAM" id="Phobius"/>
    </source>
</evidence>
<keyword evidence="5" id="KW-1185">Reference proteome</keyword>
<keyword evidence="2" id="KW-1133">Transmembrane helix</keyword>
<comment type="similarity">
    <text evidence="1">Belongs to the EamA transporter family.</text>
</comment>
<dbReference type="Proteomes" id="UP000749311">
    <property type="component" value="Unassembled WGS sequence"/>
</dbReference>
<proteinExistence type="inferred from homology"/>
<dbReference type="EMBL" id="JAAMOZ010000001">
    <property type="protein sequence ID" value="NIH55483.1"/>
    <property type="molecule type" value="Genomic_DNA"/>
</dbReference>
<organism evidence="4 5">
    <name type="scientific">Brooklawnia cerclae</name>
    <dbReference type="NCBI Taxonomy" id="349934"/>
    <lineage>
        <taxon>Bacteria</taxon>
        <taxon>Bacillati</taxon>
        <taxon>Actinomycetota</taxon>
        <taxon>Actinomycetes</taxon>
        <taxon>Propionibacteriales</taxon>
        <taxon>Propionibacteriaceae</taxon>
        <taxon>Brooklawnia</taxon>
    </lineage>
</organism>
<comment type="caution">
    <text evidence="4">The sequence shown here is derived from an EMBL/GenBank/DDBJ whole genome shotgun (WGS) entry which is preliminary data.</text>
</comment>
<dbReference type="SUPFAM" id="SSF103481">
    <property type="entry name" value="Multidrug resistance efflux transporter EmrE"/>
    <property type="match status" value="2"/>
</dbReference>
<feature type="transmembrane region" description="Helical" evidence="2">
    <location>
        <begin position="226"/>
        <end position="246"/>
    </location>
</feature>
<feature type="transmembrane region" description="Helical" evidence="2">
    <location>
        <begin position="101"/>
        <end position="122"/>
    </location>
</feature>
<feature type="transmembrane region" description="Helical" evidence="2">
    <location>
        <begin position="258"/>
        <end position="278"/>
    </location>
</feature>
<reference evidence="4 5" key="1">
    <citation type="submission" date="2020-02" db="EMBL/GenBank/DDBJ databases">
        <title>Sequencing the genomes of 1000 actinobacteria strains.</title>
        <authorList>
            <person name="Klenk H.-P."/>
        </authorList>
    </citation>
    <scope>NUCLEOTIDE SEQUENCE [LARGE SCALE GENOMIC DNA]</scope>
    <source>
        <strain evidence="4 5">DSM 19609</strain>
    </source>
</reference>
<dbReference type="RefSeq" id="WP_167163883.1">
    <property type="nucleotide sequence ID" value="NZ_BAAAOO010000012.1"/>
</dbReference>
<feature type="transmembrane region" description="Helical" evidence="2">
    <location>
        <begin position="40"/>
        <end position="62"/>
    </location>
</feature>
<name>A0ABX0SAQ9_9ACTN</name>
<feature type="transmembrane region" description="Helical" evidence="2">
    <location>
        <begin position="74"/>
        <end position="95"/>
    </location>
</feature>
<evidence type="ECO:0000313" key="4">
    <source>
        <dbReference type="EMBL" id="NIH55483.1"/>
    </source>
</evidence>
<keyword evidence="2" id="KW-0472">Membrane</keyword>
<accession>A0ABX0SAQ9</accession>
<feature type="domain" description="EamA" evidence="3">
    <location>
        <begin position="158"/>
        <end position="300"/>
    </location>
</feature>
<feature type="transmembrane region" description="Helical" evidence="2">
    <location>
        <begin position="12"/>
        <end position="34"/>
    </location>
</feature>
<dbReference type="PANTHER" id="PTHR22911:SF79">
    <property type="entry name" value="MOBA-LIKE NTP TRANSFERASE DOMAIN-CONTAINING PROTEIN"/>
    <property type="match status" value="1"/>
</dbReference>
<dbReference type="InterPro" id="IPR037185">
    <property type="entry name" value="EmrE-like"/>
</dbReference>
<protein>
    <submittedName>
        <fullName evidence="4">Drug/metabolite transporter (DMT)-like permease</fullName>
    </submittedName>
</protein>
<dbReference type="PANTHER" id="PTHR22911">
    <property type="entry name" value="ACYL-MALONYL CONDENSING ENZYME-RELATED"/>
    <property type="match status" value="1"/>
</dbReference>
<evidence type="ECO:0000313" key="5">
    <source>
        <dbReference type="Proteomes" id="UP000749311"/>
    </source>
</evidence>
<keyword evidence="2" id="KW-0812">Transmembrane</keyword>
<dbReference type="InterPro" id="IPR000620">
    <property type="entry name" value="EamA_dom"/>
</dbReference>
<sequence>MSAGRSSDLARGLTLALASAAAFGLSGPLATGLLRSGWSPLAAVLVRACLGAVVLLVPALRALNGRWDLIRRNWVMIVVYGVLAVAGAQLAYFVAVSYLPVAQALMIEYQSPVAIMLLLWLVKGHRPTRLSAVGALGAMAGLMLVLNAADGLSGLDLRGVAWALLSLVGAVVYFLLSARSSNGLPPLVLAGSGLAVGSVFMALVAVSGLLPVAATTAPAEYMGVEVPWWVPILVLGVVTAGLPYVLGITGVRLLGSRLASFVGLAEVLFATAFSALLVGQMLTPAQFVGAGLVVVGTVLVKAGERSPADLPVEPVSEAVAD</sequence>
<evidence type="ECO:0000256" key="1">
    <source>
        <dbReference type="ARBA" id="ARBA00007362"/>
    </source>
</evidence>
<gene>
    <name evidence="4" type="ORF">FB473_000128</name>
</gene>
<feature type="transmembrane region" description="Helical" evidence="2">
    <location>
        <begin position="160"/>
        <end position="176"/>
    </location>
</feature>
<feature type="transmembrane region" description="Helical" evidence="2">
    <location>
        <begin position="188"/>
        <end position="214"/>
    </location>
</feature>